<keyword evidence="1" id="KW-0732">Signal</keyword>
<evidence type="ECO:0000313" key="3">
    <source>
        <dbReference type="Proteomes" id="UP000295764"/>
    </source>
</evidence>
<name>A0A4V3BLE4_9MICO</name>
<dbReference type="Proteomes" id="UP000295764">
    <property type="component" value="Unassembled WGS sequence"/>
</dbReference>
<evidence type="ECO:0000256" key="1">
    <source>
        <dbReference type="SAM" id="SignalP"/>
    </source>
</evidence>
<dbReference type="EMBL" id="SNVW01000001">
    <property type="protein sequence ID" value="TDN46412.1"/>
    <property type="molecule type" value="Genomic_DNA"/>
</dbReference>
<evidence type="ECO:0000313" key="2">
    <source>
        <dbReference type="EMBL" id="TDN46412.1"/>
    </source>
</evidence>
<dbReference type="RefSeq" id="WP_166645553.1">
    <property type="nucleotide sequence ID" value="NZ_SNVW01000001.1"/>
</dbReference>
<gene>
    <name evidence="2" type="ORF">EDF64_101277</name>
</gene>
<dbReference type="GO" id="GO:0030246">
    <property type="term" value="F:carbohydrate binding"/>
    <property type="evidence" value="ECO:0007669"/>
    <property type="project" value="InterPro"/>
</dbReference>
<dbReference type="InterPro" id="IPR013784">
    <property type="entry name" value="Carb-bd-like_fold"/>
</dbReference>
<reference evidence="2 3" key="1">
    <citation type="submission" date="2019-03" db="EMBL/GenBank/DDBJ databases">
        <title>Genomic analyses of the natural microbiome of Caenorhabditis elegans.</title>
        <authorList>
            <person name="Samuel B."/>
        </authorList>
    </citation>
    <scope>NUCLEOTIDE SEQUENCE [LARGE SCALE GENOMIC DNA]</scope>
    <source>
        <strain evidence="2 3">JUb65</strain>
    </source>
</reference>
<feature type="chain" id="PRO_5038655493" evidence="1">
    <location>
        <begin position="26"/>
        <end position="566"/>
    </location>
</feature>
<dbReference type="Pfam" id="PF13620">
    <property type="entry name" value="CarboxypepD_reg"/>
    <property type="match status" value="1"/>
</dbReference>
<accession>A0A4V3BLE4</accession>
<comment type="caution">
    <text evidence="2">The sequence shown here is derived from an EMBL/GenBank/DDBJ whole genome shotgun (WGS) entry which is preliminary data.</text>
</comment>
<dbReference type="Pfam" id="PF04122">
    <property type="entry name" value="CW_binding_2"/>
    <property type="match status" value="2"/>
</dbReference>
<organism evidence="2 3">
    <name type="scientific">Curtobacterium flaccumfaciens</name>
    <dbReference type="NCBI Taxonomy" id="2035"/>
    <lineage>
        <taxon>Bacteria</taxon>
        <taxon>Bacillati</taxon>
        <taxon>Actinomycetota</taxon>
        <taxon>Actinomycetes</taxon>
        <taxon>Micrococcales</taxon>
        <taxon>Microbacteriaceae</taxon>
        <taxon>Curtobacterium</taxon>
    </lineage>
</organism>
<feature type="signal peptide" evidence="1">
    <location>
        <begin position="1"/>
        <end position="25"/>
    </location>
</feature>
<dbReference type="SUPFAM" id="SSF49452">
    <property type="entry name" value="Starch-binding domain-like"/>
    <property type="match status" value="1"/>
</dbReference>
<proteinExistence type="predicted"/>
<dbReference type="InterPro" id="IPR007253">
    <property type="entry name" value="Cell_wall-bd_2"/>
</dbReference>
<dbReference type="AlphaFoldDB" id="A0A4V3BLE4"/>
<protein>
    <submittedName>
        <fullName evidence="2">Putative cell wall binding repeat protein</fullName>
    </submittedName>
</protein>
<sequence>MAIRRLTPTVALIAAVAAALVTVTAVEPAVAVPSTGTVSGVVTSSGRPVAGAHVTLVRSGRATHFCSLACSTTGEDVRTDRAGRYTLRSVPNGAYAVQADTFEAGDATSYSGGASSFESARQVTVAGRTVAGIDVQIAAEATVSGDVVAADANATRGSVRARLWAQYRGHWHVMRDASYDPGSHAPALPQTQTVSPFTVGRVAAGTYRLQLVPEDSDTTGTVAGWWGGTSLATAKSFTVAAGQHLDRMDVTVGSTTSAPADASTLIAGKDLWSTSVGIVQRGVADGVYAQHGTVFVVSGQYPTDGLSVVPAAARHHFPMLLTPAAALPSATRAELVALAPAKVVLVGGTASVSANVLRQVHSAVPRAAVSRIEGRDRYEVNRRVNDAFFPGTQAVATFVVGTGTTDLLAAVPAAGTDAQPVVLLRPGTHPDAATRTFLRAHHVDHATLVGSQKGTSPDYLADLDTAGVSTIDTVLGPEPGAVSAGAATKLTGTADTAYLVSAKSLPDGLAAAALAGSEGAAVLQSSPTCLQPSVAQTIGSLGVHHVVRIGGPSSLSAGMATLPRCR</sequence>
<dbReference type="Gene3D" id="2.60.40.1120">
    <property type="entry name" value="Carboxypeptidase-like, regulatory domain"/>
    <property type="match status" value="1"/>
</dbReference>